<dbReference type="AlphaFoldDB" id="A0A034W7A0"/>
<evidence type="ECO:0000256" key="1">
    <source>
        <dbReference type="SAM" id="Phobius"/>
    </source>
</evidence>
<organism evidence="2">
    <name type="scientific">Bactrocera dorsalis</name>
    <name type="common">Oriental fruit fly</name>
    <name type="synonym">Dacus dorsalis</name>
    <dbReference type="NCBI Taxonomy" id="27457"/>
    <lineage>
        <taxon>Eukaryota</taxon>
        <taxon>Metazoa</taxon>
        <taxon>Ecdysozoa</taxon>
        <taxon>Arthropoda</taxon>
        <taxon>Hexapoda</taxon>
        <taxon>Insecta</taxon>
        <taxon>Pterygota</taxon>
        <taxon>Neoptera</taxon>
        <taxon>Endopterygota</taxon>
        <taxon>Diptera</taxon>
        <taxon>Brachycera</taxon>
        <taxon>Muscomorpha</taxon>
        <taxon>Tephritoidea</taxon>
        <taxon>Tephritidae</taxon>
        <taxon>Bactrocera</taxon>
        <taxon>Bactrocera</taxon>
    </lineage>
</organism>
<keyword evidence="1" id="KW-1133">Transmembrane helix</keyword>
<keyword evidence="1" id="KW-0472">Membrane</keyword>
<name>A0A034W7A0_BACDO</name>
<feature type="non-terminal residue" evidence="2">
    <location>
        <position position="1"/>
    </location>
</feature>
<protein>
    <submittedName>
        <fullName evidence="2">Uncharacterized protein</fullName>
    </submittedName>
</protein>
<dbReference type="EMBL" id="GAKP01009309">
    <property type="protein sequence ID" value="JAC49643.1"/>
    <property type="molecule type" value="Transcribed_RNA"/>
</dbReference>
<proteinExistence type="predicted"/>
<keyword evidence="1" id="KW-0812">Transmembrane</keyword>
<accession>A0A034W7A0</accession>
<dbReference type="OrthoDB" id="8197466at2759"/>
<dbReference type="EMBL" id="GAKP01009306">
    <property type="protein sequence ID" value="JAC49646.1"/>
    <property type="molecule type" value="Transcribed_RNA"/>
</dbReference>
<evidence type="ECO:0000313" key="2">
    <source>
        <dbReference type="EMBL" id="JAC49643.1"/>
    </source>
</evidence>
<sequence length="262" mass="27816">NASVAVAVCCADELSVLRFCDSLQLSLYLLLQKHIHISEIITSSKPNINSQKMQSLRCSLGLFLVFIICQSCLAVPALRVKRQRDDLLSLEADSADAINSDLNPINAEAVSGDDLERNKRKLPDATLEAKNAVLGFVFGKIDNFLDTKTRVIEQLDRANIEKNKQWDIKQPVPIKDFQTLVTAVVSPKIRSLGNIANDLTTGVLTTITAFSGSSAGNGNANAGLGNIVSKFLGFSGPILQGSAAGPAGGGTTAAPDSDEAGY</sequence>
<feature type="transmembrane region" description="Helical" evidence="1">
    <location>
        <begin position="60"/>
        <end position="78"/>
    </location>
</feature>
<reference evidence="2" key="1">
    <citation type="journal article" date="2014" name="BMC Genomics">
        <title>Characterizing the developmental transcriptome of the oriental fruit fly, Bactrocera dorsalis (Diptera: Tephritidae) through comparative genomic analysis with Drosophila melanogaster utilizing modENCODE datasets.</title>
        <authorList>
            <person name="Geib S.M."/>
            <person name="Calla B."/>
            <person name="Hall B."/>
            <person name="Hou S."/>
            <person name="Manoukis N.C."/>
        </authorList>
    </citation>
    <scope>NUCLEOTIDE SEQUENCE</scope>
    <source>
        <strain evidence="2">Punador</strain>
    </source>
</reference>